<evidence type="ECO:0000313" key="2">
    <source>
        <dbReference type="EMBL" id="GGG30961.1"/>
    </source>
</evidence>
<proteinExistence type="predicted"/>
<name>A0A8J2ZBA6_9PROT</name>
<feature type="domain" description="Bacteriophage Mu GpT" evidence="1">
    <location>
        <begin position="8"/>
        <end position="296"/>
    </location>
</feature>
<sequence length="297" mass="32889">MLINSANLRTLYTGFSAAFQDGFAGVQPLYARVATTVPSATRQNEYGWLGQFPRIREWIGDRVVHGLATHDYAIKNKSWELTIAVKRDDIEDDNVGILTPLFQEMGRATAAFPDELVWPLLKAGFTTPCYDGQYFFDTDHPVLDADGNTVSVSNSGGGSGTPWFLLDVSRPLKPIIFQQRRAFEFRRMDAPTDEVVFDRAEYRYGVDGRCNVGFGFWQLAYGSRQTLDKAAYKAAREALMAMKGDHGRPLGIMPNLLVVPPALEGSALEILNAERDAAGATNVYRGTAELLVVPWLA</sequence>
<evidence type="ECO:0000259" key="1">
    <source>
        <dbReference type="Pfam" id="PF10124"/>
    </source>
</evidence>
<organism evidence="2 3">
    <name type="scientific">Caldovatus sediminis</name>
    <dbReference type="NCBI Taxonomy" id="2041189"/>
    <lineage>
        <taxon>Bacteria</taxon>
        <taxon>Pseudomonadati</taxon>
        <taxon>Pseudomonadota</taxon>
        <taxon>Alphaproteobacteria</taxon>
        <taxon>Acetobacterales</taxon>
        <taxon>Roseomonadaceae</taxon>
        <taxon>Caldovatus</taxon>
    </lineage>
</organism>
<evidence type="ECO:0000313" key="3">
    <source>
        <dbReference type="Proteomes" id="UP000597507"/>
    </source>
</evidence>
<dbReference type="RefSeq" id="WP_188899728.1">
    <property type="nucleotide sequence ID" value="NZ_BMKS01000004.1"/>
</dbReference>
<dbReference type="Proteomes" id="UP000597507">
    <property type="component" value="Unassembled WGS sequence"/>
</dbReference>
<comment type="caution">
    <text evidence="2">The sequence shown here is derived from an EMBL/GenBank/DDBJ whole genome shotgun (WGS) entry which is preliminary data.</text>
</comment>
<reference evidence="2 3" key="1">
    <citation type="journal article" date="2014" name="Int. J. Syst. Evol. Microbiol.">
        <title>Complete genome sequence of Corynebacterium casei LMG S-19264T (=DSM 44701T), isolated from a smear-ripened cheese.</title>
        <authorList>
            <consortium name="US DOE Joint Genome Institute (JGI-PGF)"/>
            <person name="Walter F."/>
            <person name="Albersmeier A."/>
            <person name="Kalinowski J."/>
            <person name="Ruckert C."/>
        </authorList>
    </citation>
    <scope>NUCLEOTIDE SEQUENCE [LARGE SCALE GENOMIC DNA]</scope>
    <source>
        <strain evidence="2 3">CGMCC 1.16330</strain>
    </source>
</reference>
<keyword evidence="3" id="KW-1185">Reference proteome</keyword>
<dbReference type="InterPro" id="IPR018774">
    <property type="entry name" value="Phage_Mu_GpT"/>
</dbReference>
<dbReference type="EMBL" id="BMKS01000004">
    <property type="protein sequence ID" value="GGG30961.1"/>
    <property type="molecule type" value="Genomic_DNA"/>
</dbReference>
<gene>
    <name evidence="2" type="ORF">GCM10010964_18630</name>
</gene>
<dbReference type="Pfam" id="PF10124">
    <property type="entry name" value="Mu-like_gpT"/>
    <property type="match status" value="1"/>
</dbReference>
<dbReference type="AlphaFoldDB" id="A0A8J2ZBA6"/>
<protein>
    <submittedName>
        <fullName evidence="2">Head protein</fullName>
    </submittedName>
</protein>
<accession>A0A8J2ZBA6</accession>